<dbReference type="Pfam" id="PF03432">
    <property type="entry name" value="Relaxase"/>
    <property type="match status" value="1"/>
</dbReference>
<feature type="compositionally biased region" description="Basic and acidic residues" evidence="1">
    <location>
        <begin position="194"/>
        <end position="208"/>
    </location>
</feature>
<dbReference type="EMBL" id="CP002595">
    <property type="protein sequence ID" value="AEA28959.1"/>
    <property type="molecule type" value="Genomic_DNA"/>
</dbReference>
<sequence>MIAKISRGWRAGGLVRYLMGAGRFNEHTNQHVVASWDGDPQRHQPQRRPDGEFDVARLVDELTEAAEAAGIAQTPPPTVTGQRVPRGPVWHCSLRNSATDRVLTDAEWAEVVEDLMDRTGIAARGDLGGCRWVAIRHADDHVHIAAVLVRQDNGRRVHPRNDYLRAREVCRDAEQRYGLSTTAPADRTAAEPATRAEQEKALRRGETETSREWLRRAARIAAVQAQDPEEFFRRLADQGVAVLPREMPPGQLVGYALAAPGDTNADGMPVWFSGRSLARDLSLPKLLERWASAAPPAQPLPPEAHERARVGAAERAEAVVDAISAVEHATAALAAGERDVAASVAHAAGDMVTAVCTVTGKASELDRVQWEVAERFDRAVRTPGVG</sequence>
<feature type="domain" description="MobA/VirD2-like nuclease" evidence="2">
    <location>
        <begin position="86"/>
        <end position="179"/>
    </location>
</feature>
<accession>F2L6Y6</accession>
<dbReference type="Proteomes" id="UP000007809">
    <property type="component" value="Plasmid pPSED02"/>
</dbReference>
<protein>
    <submittedName>
        <fullName evidence="3">Relaxase/mobilization nuclease family protein</fullName>
    </submittedName>
</protein>
<proteinExistence type="predicted"/>
<evidence type="ECO:0000313" key="4">
    <source>
        <dbReference type="Proteomes" id="UP000007809"/>
    </source>
</evidence>
<feature type="region of interest" description="Disordered" evidence="1">
    <location>
        <begin position="179"/>
        <end position="208"/>
    </location>
</feature>
<evidence type="ECO:0000256" key="1">
    <source>
        <dbReference type="SAM" id="MobiDB-lite"/>
    </source>
</evidence>
<dbReference type="AlphaFoldDB" id="F2L6Y6"/>
<evidence type="ECO:0000259" key="2">
    <source>
        <dbReference type="Pfam" id="PF03432"/>
    </source>
</evidence>
<organism evidence="3">
    <name type="scientific">Pseudonocardia dioxanivorans (strain ATCC 55486 / DSM 44775 / JCM 13855 / CB1190)</name>
    <dbReference type="NCBI Taxonomy" id="675635"/>
    <lineage>
        <taxon>Bacteria</taxon>
        <taxon>Bacillati</taxon>
        <taxon>Actinomycetota</taxon>
        <taxon>Actinomycetes</taxon>
        <taxon>Pseudonocardiales</taxon>
        <taxon>Pseudonocardiaceae</taxon>
        <taxon>Pseudonocardia</taxon>
    </lineage>
</organism>
<dbReference type="InterPro" id="IPR005094">
    <property type="entry name" value="Endonuclease_MobA/VirD2"/>
</dbReference>
<keyword evidence="4" id="KW-1185">Reference proteome</keyword>
<dbReference type="RefSeq" id="WP_014682991.1">
    <property type="nucleotide sequence ID" value="NC_017772.1"/>
</dbReference>
<reference evidence="3" key="1">
    <citation type="journal article" date="2011" name="J. Bacteriol.">
        <title>Genome sequence of the 1,4-dioxane-degrading Pseudonocardia dioxanivorans strain CB1190.</title>
        <authorList>
            <person name="Sales C.M."/>
            <person name="Mahendra S."/>
            <person name="Grostern A."/>
            <person name="Parales R.E."/>
            <person name="Goodwin L.A."/>
            <person name="Woyke T."/>
            <person name="Nolan M."/>
            <person name="Lapidus A."/>
            <person name="Chertkov O."/>
            <person name="Ovchinnikova G."/>
            <person name="Sczyrba A."/>
            <person name="Alvarez-Cohen L."/>
        </authorList>
    </citation>
    <scope>NUCLEOTIDE SEQUENCE</scope>
    <source>
        <strain evidence="3">CB1190</strain>
    </source>
</reference>
<keyword evidence="3" id="KW-0614">Plasmid</keyword>
<geneLocation type="plasmid" evidence="3 4">
    <name>pPSED02</name>
</geneLocation>
<name>F2L6Y6_PSEUX</name>
<evidence type="ECO:0000313" key="3">
    <source>
        <dbReference type="EMBL" id="AEA28959.1"/>
    </source>
</evidence>
<gene>
    <name evidence="3" type="ORF">Psed_6891</name>
</gene>